<gene>
    <name evidence="2" type="ORF">DES47_1011063</name>
</gene>
<evidence type="ECO:0000259" key="1">
    <source>
        <dbReference type="Pfam" id="PF03781"/>
    </source>
</evidence>
<reference evidence="2 3" key="1">
    <citation type="submission" date="2019-03" db="EMBL/GenBank/DDBJ databases">
        <title>Genomic Encyclopedia of Type Strains, Phase IV (KMG-IV): sequencing the most valuable type-strain genomes for metagenomic binning, comparative biology and taxonomic classification.</title>
        <authorList>
            <person name="Goeker M."/>
        </authorList>
    </citation>
    <scope>NUCLEOTIDE SEQUENCE [LARGE SCALE GENOMIC DNA]</scope>
    <source>
        <strain evidence="2 3">DSM 16998</strain>
    </source>
</reference>
<keyword evidence="3" id="KW-1185">Reference proteome</keyword>
<accession>A0A4R6QUN1</accession>
<dbReference type="Proteomes" id="UP000295361">
    <property type="component" value="Unassembled WGS sequence"/>
</dbReference>
<dbReference type="SUPFAM" id="SSF56436">
    <property type="entry name" value="C-type lectin-like"/>
    <property type="match status" value="1"/>
</dbReference>
<evidence type="ECO:0000313" key="2">
    <source>
        <dbReference type="EMBL" id="TDP74993.1"/>
    </source>
</evidence>
<dbReference type="RefSeq" id="WP_243748163.1">
    <property type="nucleotide sequence ID" value="NZ_SNXS01000001.1"/>
</dbReference>
<dbReference type="InterPro" id="IPR016187">
    <property type="entry name" value="CTDL_fold"/>
</dbReference>
<dbReference type="InterPro" id="IPR042095">
    <property type="entry name" value="SUMF_sf"/>
</dbReference>
<protein>
    <submittedName>
        <fullName evidence="2">Ergothioneine biosynthesis protein EgtB</fullName>
    </submittedName>
</protein>
<proteinExistence type="predicted"/>
<dbReference type="InterPro" id="IPR051043">
    <property type="entry name" value="Sulfatase_Mod_Factor_Kinase"/>
</dbReference>
<dbReference type="EMBL" id="SNXS01000001">
    <property type="protein sequence ID" value="TDP74993.1"/>
    <property type="molecule type" value="Genomic_DNA"/>
</dbReference>
<dbReference type="PANTHER" id="PTHR23150">
    <property type="entry name" value="SULFATASE MODIFYING FACTOR 1, 2"/>
    <property type="match status" value="1"/>
</dbReference>
<evidence type="ECO:0000313" key="3">
    <source>
        <dbReference type="Proteomes" id="UP000295361"/>
    </source>
</evidence>
<dbReference type="Pfam" id="PF03781">
    <property type="entry name" value="FGE-sulfatase"/>
    <property type="match status" value="1"/>
</dbReference>
<sequence length="402" mass="44615">MPHSNSPLLDPMAMRQAGRELLSLALMDARNHTLRLLSALEQAQEKSGLAGLALWHVGHVGWFQEYWLARNLQRERGALCDPSLPRLASVEPRADSWFSEDGPQWDAGRGDPGPDAMAVRDYLATTLDLTLELLESAGPGDDSLYFFRLALLHEDRHAEDLMSWVQALDLGGRQLDELVHGPVPQAPREALLCPATSWSLGHAGPGLVLDYEGGALQIQVPEFEIDAQPVNWAQYTEFIADGGYDRRDCWSEAGWAWVQAEGRRSPRYVEQVGNGVLVRRFGHSTRLSMLQPVMHVSLHEALAWCRWAGRRLPTEVEWELAAVQGRSRGLQWGQVQEWTSSGLRLLPGATMAPWRARPPGSAACAVRGASFASAPRMRHPKAREAWSELHDVGFVGFRSCSA</sequence>
<dbReference type="AlphaFoldDB" id="A0A4R6QUN1"/>
<dbReference type="PANTHER" id="PTHR23150:SF36">
    <property type="entry name" value="HERCYNINE OXYGENASE"/>
    <property type="match status" value="1"/>
</dbReference>
<dbReference type="InterPro" id="IPR005532">
    <property type="entry name" value="SUMF_dom"/>
</dbReference>
<comment type="caution">
    <text evidence="2">The sequence shown here is derived from an EMBL/GenBank/DDBJ whole genome shotgun (WGS) entry which is preliminary data.</text>
</comment>
<organism evidence="2 3">
    <name type="scientific">Roseateles toxinivorans</name>
    <dbReference type="NCBI Taxonomy" id="270368"/>
    <lineage>
        <taxon>Bacteria</taxon>
        <taxon>Pseudomonadati</taxon>
        <taxon>Pseudomonadota</taxon>
        <taxon>Betaproteobacteria</taxon>
        <taxon>Burkholderiales</taxon>
        <taxon>Sphaerotilaceae</taxon>
        <taxon>Roseateles</taxon>
    </lineage>
</organism>
<name>A0A4R6QUN1_9BURK</name>
<dbReference type="Gene3D" id="3.90.1580.10">
    <property type="entry name" value="paralog of FGE (formylglycine-generating enzyme)"/>
    <property type="match status" value="1"/>
</dbReference>
<dbReference type="InParanoid" id="A0A4R6QUN1"/>
<feature type="domain" description="Sulfatase-modifying factor enzyme-like" evidence="1">
    <location>
        <begin position="205"/>
        <end position="331"/>
    </location>
</feature>